<feature type="transmembrane region" description="Helical" evidence="7">
    <location>
        <begin position="191"/>
        <end position="210"/>
    </location>
</feature>
<keyword evidence="6 7" id="KW-0472">Membrane</keyword>
<feature type="transmembrane region" description="Helical" evidence="7">
    <location>
        <begin position="549"/>
        <end position="575"/>
    </location>
</feature>
<dbReference type="PANTHER" id="PTHR30106:SF1">
    <property type="entry name" value="UPF0324 MEMBRANE PROTEIN FN0533"/>
    <property type="match status" value="1"/>
</dbReference>
<dbReference type="eggNOG" id="COG2855">
    <property type="taxonomic scope" value="Bacteria"/>
</dbReference>
<feature type="transmembrane region" description="Helical" evidence="7">
    <location>
        <begin position="273"/>
        <end position="292"/>
    </location>
</feature>
<keyword evidence="9" id="KW-1185">Reference proteome</keyword>
<accession>U7V9N6</accession>
<evidence type="ECO:0000256" key="7">
    <source>
        <dbReference type="SAM" id="Phobius"/>
    </source>
</evidence>
<keyword evidence="4 7" id="KW-0812">Transmembrane</keyword>
<dbReference type="PATRIC" id="fig|1319815.3.peg.2149"/>
<name>U7V9N6_9FUSO</name>
<dbReference type="Pfam" id="PF03601">
    <property type="entry name" value="Cons_hypoth698"/>
    <property type="match status" value="1"/>
</dbReference>
<feature type="transmembrane region" description="Helical" evidence="7">
    <location>
        <begin position="518"/>
        <end position="537"/>
    </location>
</feature>
<feature type="transmembrane region" description="Helical" evidence="7">
    <location>
        <begin position="299"/>
        <end position="324"/>
    </location>
</feature>
<evidence type="ECO:0000256" key="5">
    <source>
        <dbReference type="ARBA" id="ARBA00022989"/>
    </source>
</evidence>
<dbReference type="GO" id="GO:0005886">
    <property type="term" value="C:plasma membrane"/>
    <property type="evidence" value="ECO:0007669"/>
    <property type="project" value="UniProtKB-SubCell"/>
</dbReference>
<dbReference type="HOGENOM" id="CLU_033541_6_0_0"/>
<comment type="subcellular location">
    <subcellularLocation>
        <location evidence="1">Cell membrane</location>
        <topology evidence="1">Multi-pass membrane protein</topology>
    </subcellularLocation>
</comment>
<dbReference type="PANTHER" id="PTHR30106">
    <property type="entry name" value="INNER MEMBRANE PROTEIN YEIH-RELATED"/>
    <property type="match status" value="1"/>
</dbReference>
<protein>
    <submittedName>
        <fullName evidence="8">Uncharacterized protein</fullName>
    </submittedName>
</protein>
<evidence type="ECO:0000256" key="1">
    <source>
        <dbReference type="ARBA" id="ARBA00004651"/>
    </source>
</evidence>
<feature type="transmembrane region" description="Helical" evidence="7">
    <location>
        <begin position="24"/>
        <end position="43"/>
    </location>
</feature>
<dbReference type="EMBL" id="AXZF01000103">
    <property type="protein sequence ID" value="ERT67854.1"/>
    <property type="molecule type" value="Genomic_DNA"/>
</dbReference>
<evidence type="ECO:0000256" key="4">
    <source>
        <dbReference type="ARBA" id="ARBA00022692"/>
    </source>
</evidence>
<reference evidence="8 9" key="1">
    <citation type="submission" date="2013-08" db="EMBL/GenBank/DDBJ databases">
        <authorList>
            <person name="Weinstock G."/>
            <person name="Sodergren E."/>
            <person name="Wylie T."/>
            <person name="Fulton L."/>
            <person name="Fulton R."/>
            <person name="Fronick C."/>
            <person name="O'Laughlin M."/>
            <person name="Godfrey J."/>
            <person name="Miner T."/>
            <person name="Herter B."/>
            <person name="Appelbaum E."/>
            <person name="Cordes M."/>
            <person name="Lek S."/>
            <person name="Wollam A."/>
            <person name="Pepin K.H."/>
            <person name="Palsikar V.B."/>
            <person name="Mitreva M."/>
            <person name="Wilson R.K."/>
        </authorList>
    </citation>
    <scope>NUCLEOTIDE SEQUENCE [LARGE SCALE GENOMIC DNA]</scope>
    <source>
        <strain evidence="8 9">ATCC BAA-474</strain>
    </source>
</reference>
<evidence type="ECO:0000313" key="8">
    <source>
        <dbReference type="EMBL" id="ERT67854.1"/>
    </source>
</evidence>
<feature type="transmembrane region" description="Helical" evidence="7">
    <location>
        <begin position="336"/>
        <end position="359"/>
    </location>
</feature>
<proteinExistence type="inferred from homology"/>
<dbReference type="InterPro" id="IPR018383">
    <property type="entry name" value="UPF0324_pro"/>
</dbReference>
<evidence type="ECO:0000256" key="2">
    <source>
        <dbReference type="ARBA" id="ARBA00007977"/>
    </source>
</evidence>
<organism evidence="8 9">
    <name type="scientific">Cetobacterium somerae ATCC BAA-474</name>
    <dbReference type="NCBI Taxonomy" id="1319815"/>
    <lineage>
        <taxon>Bacteria</taxon>
        <taxon>Fusobacteriati</taxon>
        <taxon>Fusobacteriota</taxon>
        <taxon>Fusobacteriia</taxon>
        <taxon>Fusobacteriales</taxon>
        <taxon>Fusobacteriaceae</taxon>
        <taxon>Cetobacterium</taxon>
    </lineage>
</organism>
<evidence type="ECO:0000256" key="3">
    <source>
        <dbReference type="ARBA" id="ARBA00022475"/>
    </source>
</evidence>
<sequence length="585" mass="63662">MEAVKENKKSLKETILDLFKFEDYWAILLATIILIFCTIIYMGSDSQSVLGKTEVYNSIMKTEGERAPFKTVQWHEAQFDKNSLAIKTSTTEKVKSILGKPKKWVTNPIESIYLSESAAKVKGAPFIQQYEDLKKETALLKNQALAATALAEEKAFADTSLNTTANESIDKWLLSRDKENKMKSKAIVKPYNLIPNLAILLAFIGIYFSLGMRKMGRDREGFLQGFPAVFALATGAYLLGEQETLKAWGLGYVFWGLVLGLIVSNTVGTPKKLLAAAQTEYFIKTGLILLGSTVLVNKVLLIGIPGIFVTWFVTPVVLVLTFGFGDKILKMESKSLNMVMSADMSVSGVSAAIAAAAACKAKKEELTLSVSISIMFTAFMMIAMPMFIKALNMDPVLGGAWIGGTVDSTGAVVAAGEYLGPVARDVAATIKMIQNIIIGVMALGVAAYWSLKVDKSMAEERDFSLKGSLKEIWNRFPKFILGFIGASLVFSGIYGMLGVDGSKVIIDKGMVNGLISPLQGWLFCLAFTSIGLSTNFSELSKLFKGGKPITLYIVGKIINLGVTFGAAYLMFHVVFPDITKSLMSL</sequence>
<dbReference type="AlphaFoldDB" id="U7V9N6"/>
<keyword evidence="3" id="KW-1003">Cell membrane</keyword>
<evidence type="ECO:0000256" key="6">
    <source>
        <dbReference type="ARBA" id="ARBA00023136"/>
    </source>
</evidence>
<feature type="transmembrane region" description="Helical" evidence="7">
    <location>
        <begin position="366"/>
        <end position="388"/>
    </location>
</feature>
<evidence type="ECO:0000313" key="9">
    <source>
        <dbReference type="Proteomes" id="UP000017081"/>
    </source>
</evidence>
<feature type="transmembrane region" description="Helical" evidence="7">
    <location>
        <begin position="432"/>
        <end position="451"/>
    </location>
</feature>
<comment type="similarity">
    <text evidence="2">Belongs to the UPF0324 family.</text>
</comment>
<feature type="transmembrane region" description="Helical" evidence="7">
    <location>
        <begin position="222"/>
        <end position="240"/>
    </location>
</feature>
<dbReference type="RefSeq" id="WP_023051765.1">
    <property type="nucleotide sequence ID" value="NZ_CP173065.2"/>
</dbReference>
<feature type="transmembrane region" description="Helical" evidence="7">
    <location>
        <begin position="247"/>
        <end position="267"/>
    </location>
</feature>
<dbReference type="STRING" id="1319815.HMPREF0202_02233"/>
<comment type="caution">
    <text evidence="8">The sequence shown here is derived from an EMBL/GenBank/DDBJ whole genome shotgun (WGS) entry which is preliminary data.</text>
</comment>
<dbReference type="Proteomes" id="UP000017081">
    <property type="component" value="Unassembled WGS sequence"/>
</dbReference>
<gene>
    <name evidence="8" type="ORF">HMPREF0202_02233</name>
</gene>
<keyword evidence="5 7" id="KW-1133">Transmembrane helix</keyword>
<feature type="transmembrane region" description="Helical" evidence="7">
    <location>
        <begin position="479"/>
        <end position="498"/>
    </location>
</feature>